<gene>
    <name evidence="2" type="ORF">P154DRAFT_583930</name>
</gene>
<feature type="region of interest" description="Disordered" evidence="1">
    <location>
        <begin position="568"/>
        <end position="610"/>
    </location>
</feature>
<feature type="compositionally biased region" description="Polar residues" evidence="1">
    <location>
        <begin position="580"/>
        <end position="593"/>
    </location>
</feature>
<keyword evidence="3" id="KW-1185">Reference proteome</keyword>
<accession>A0A6A5X4H1</accession>
<feature type="compositionally biased region" description="Acidic residues" evidence="1">
    <location>
        <begin position="348"/>
        <end position="361"/>
    </location>
</feature>
<dbReference type="EMBL" id="ML977556">
    <property type="protein sequence ID" value="KAF2007741.1"/>
    <property type="molecule type" value="Genomic_DNA"/>
</dbReference>
<feature type="region of interest" description="Disordered" evidence="1">
    <location>
        <begin position="1"/>
        <end position="27"/>
    </location>
</feature>
<evidence type="ECO:0000313" key="3">
    <source>
        <dbReference type="Proteomes" id="UP000799779"/>
    </source>
</evidence>
<feature type="compositionally biased region" description="Basic and acidic residues" evidence="1">
    <location>
        <begin position="599"/>
        <end position="608"/>
    </location>
</feature>
<feature type="region of interest" description="Disordered" evidence="1">
    <location>
        <begin position="628"/>
        <end position="676"/>
    </location>
</feature>
<protein>
    <submittedName>
        <fullName evidence="2">Uncharacterized protein</fullName>
    </submittedName>
</protein>
<evidence type="ECO:0000313" key="2">
    <source>
        <dbReference type="EMBL" id="KAF2007741.1"/>
    </source>
</evidence>
<feature type="compositionally biased region" description="Polar residues" evidence="1">
    <location>
        <begin position="497"/>
        <end position="514"/>
    </location>
</feature>
<reference evidence="2" key="1">
    <citation type="journal article" date="2020" name="Stud. Mycol.">
        <title>101 Dothideomycetes genomes: a test case for predicting lifestyles and emergence of pathogens.</title>
        <authorList>
            <person name="Haridas S."/>
            <person name="Albert R."/>
            <person name="Binder M."/>
            <person name="Bloem J."/>
            <person name="Labutti K."/>
            <person name="Salamov A."/>
            <person name="Andreopoulos B."/>
            <person name="Baker S."/>
            <person name="Barry K."/>
            <person name="Bills G."/>
            <person name="Bluhm B."/>
            <person name="Cannon C."/>
            <person name="Castanera R."/>
            <person name="Culley D."/>
            <person name="Daum C."/>
            <person name="Ezra D."/>
            <person name="Gonzalez J."/>
            <person name="Henrissat B."/>
            <person name="Kuo A."/>
            <person name="Liang C."/>
            <person name="Lipzen A."/>
            <person name="Lutzoni F."/>
            <person name="Magnuson J."/>
            <person name="Mondo S."/>
            <person name="Nolan M."/>
            <person name="Ohm R."/>
            <person name="Pangilinan J."/>
            <person name="Park H.-J."/>
            <person name="Ramirez L."/>
            <person name="Alfaro M."/>
            <person name="Sun H."/>
            <person name="Tritt A."/>
            <person name="Yoshinaga Y."/>
            <person name="Zwiers L.-H."/>
            <person name="Turgeon B."/>
            <person name="Goodwin S."/>
            <person name="Spatafora J."/>
            <person name="Crous P."/>
            <person name="Grigoriev I."/>
        </authorList>
    </citation>
    <scope>NUCLEOTIDE SEQUENCE</scope>
    <source>
        <strain evidence="2">CBS 123094</strain>
    </source>
</reference>
<feature type="region of interest" description="Disordered" evidence="1">
    <location>
        <begin position="343"/>
        <end position="363"/>
    </location>
</feature>
<organism evidence="2 3">
    <name type="scientific">Amniculicola lignicola CBS 123094</name>
    <dbReference type="NCBI Taxonomy" id="1392246"/>
    <lineage>
        <taxon>Eukaryota</taxon>
        <taxon>Fungi</taxon>
        <taxon>Dikarya</taxon>
        <taxon>Ascomycota</taxon>
        <taxon>Pezizomycotina</taxon>
        <taxon>Dothideomycetes</taxon>
        <taxon>Pleosporomycetidae</taxon>
        <taxon>Pleosporales</taxon>
        <taxon>Amniculicolaceae</taxon>
        <taxon>Amniculicola</taxon>
    </lineage>
</organism>
<feature type="compositionally biased region" description="Polar residues" evidence="1">
    <location>
        <begin position="630"/>
        <end position="656"/>
    </location>
</feature>
<evidence type="ECO:0000256" key="1">
    <source>
        <dbReference type="SAM" id="MobiDB-lite"/>
    </source>
</evidence>
<dbReference type="Proteomes" id="UP000799779">
    <property type="component" value="Unassembled WGS sequence"/>
</dbReference>
<dbReference type="OrthoDB" id="5430717at2759"/>
<feature type="region of interest" description="Disordered" evidence="1">
    <location>
        <begin position="481"/>
        <end position="539"/>
    </location>
</feature>
<feature type="region of interest" description="Disordered" evidence="1">
    <location>
        <begin position="67"/>
        <end position="96"/>
    </location>
</feature>
<proteinExistence type="predicted"/>
<name>A0A6A5X4H1_9PLEO</name>
<sequence length="676" mass="74182">MVDKGGWRKVIQTGRPRTPIQPNTVAASGMEGGATVVTTGFSTVPGPADTFERRRSQTIEKSSWRKTFHGTRPSTPVAGLPTENDDTVSEHGHEMTPRRLKPKLSRYLSNYLSLSNPPKTSDFSEPWSEDAPPAWITPVDPIIVLQSVHSYLLSNPSMPLPVQHNSGLLVIFEHYRKLREQKELLDGQMKEVLDAYEADEKMWESKEDACRREIRRLELIIARGTSGMSALIKARQGSVVDRKRRAKKTESTDCPETDSKHLTGEKLDERIMSMSQKVLLQRAASPSGGMAALSRRFTGSYPDDVQVGGPSRQRHQATLARKVRSELDLSKIGNLSASPSTIKSVDSEFSEAGDPLPDEMEPSNTTALDARVEGEAYVALKELAAAVARRKGVDVTRFHIRLMNLLSEEDGTTLESQSNGEHTLPSITEGPESWMKTTPSPAQHAISPHNQLGTQDNRRRHFSFEPGDDQLAELNRDMPKAKMRPQVSPHPTLPLESYSNPVRSLSQSGQSANPQHPLDTDMQAHSKIPSPIMTIGRGRRDESISSLRTVLGSHPVLDRAKEGSPVSVLTTYRVERQGTTRKQTTAESRSSSLGDLDEAERGGLKDRSSNGQRNINFAVLAAARAANRATSNGGSESKAHSISTMAGLSSTRSPNSPRDRSAARGASENDIPVQRL</sequence>
<dbReference type="AlphaFoldDB" id="A0A6A5X4H1"/>
<feature type="region of interest" description="Disordered" evidence="1">
    <location>
        <begin position="411"/>
        <end position="466"/>
    </location>
</feature>